<dbReference type="HAMAP" id="MF_01808">
    <property type="entry name" value="Recomb_XerC_XerD"/>
    <property type="match status" value="1"/>
</dbReference>
<dbReference type="InterPro" id="IPR002104">
    <property type="entry name" value="Integrase_catalytic"/>
</dbReference>
<comment type="similarity">
    <text evidence="2">Belongs to the 'phage' integrase family. XerD subfamily.</text>
</comment>
<evidence type="ECO:0000256" key="6">
    <source>
        <dbReference type="ARBA" id="ARBA00022908"/>
    </source>
</evidence>
<accession>A0ABU0U969</accession>
<keyword evidence="8 10" id="KW-0233">DNA recombination</keyword>
<dbReference type="PANTHER" id="PTHR30349:SF81">
    <property type="entry name" value="TYROSINE RECOMBINASE XERC"/>
    <property type="match status" value="1"/>
</dbReference>
<protein>
    <recommendedName>
        <fullName evidence="10">Tyrosine recombinase XerC</fullName>
    </recommendedName>
</protein>
<dbReference type="Pfam" id="PF02899">
    <property type="entry name" value="Phage_int_SAM_1"/>
    <property type="match status" value="1"/>
</dbReference>
<keyword evidence="14" id="KW-1185">Reference proteome</keyword>
<feature type="active site" evidence="10">
    <location>
        <position position="281"/>
    </location>
</feature>
<dbReference type="NCBIfam" id="NF001399">
    <property type="entry name" value="PRK00283.1"/>
    <property type="match status" value="1"/>
</dbReference>
<evidence type="ECO:0000313" key="13">
    <source>
        <dbReference type="EMBL" id="MDQ1151393.1"/>
    </source>
</evidence>
<evidence type="ECO:0000256" key="10">
    <source>
        <dbReference type="HAMAP-Rule" id="MF_01808"/>
    </source>
</evidence>
<comment type="similarity">
    <text evidence="10">Belongs to the 'phage' integrase family. XerC subfamily.</text>
</comment>
<comment type="caution">
    <text evidence="13">The sequence shown here is derived from an EMBL/GenBank/DDBJ whole genome shotgun (WGS) entry which is preliminary data.</text>
</comment>
<dbReference type="Proteomes" id="UP001244640">
    <property type="component" value="Unassembled WGS sequence"/>
</dbReference>
<dbReference type="InterPro" id="IPR011932">
    <property type="entry name" value="Recomb_XerD"/>
</dbReference>
<evidence type="ECO:0000256" key="4">
    <source>
        <dbReference type="ARBA" id="ARBA00022618"/>
    </source>
</evidence>
<dbReference type="InterPro" id="IPR004107">
    <property type="entry name" value="Integrase_SAM-like_N"/>
</dbReference>
<dbReference type="InterPro" id="IPR010998">
    <property type="entry name" value="Integrase_recombinase_N"/>
</dbReference>
<comment type="function">
    <text evidence="10">Site-specific tyrosine recombinase, which acts by catalyzing the cutting and rejoining of the recombining DNA molecules. The XerC-XerD complex is essential to convert dimers of the bacterial chromosome into monomers to permit their segregation at cell division. It also contributes to the segregational stability of plasmids.</text>
</comment>
<keyword evidence="3 10" id="KW-0963">Cytoplasm</keyword>
<feature type="active site" evidence="10">
    <location>
        <position position="284"/>
    </location>
</feature>
<evidence type="ECO:0000256" key="8">
    <source>
        <dbReference type="ARBA" id="ARBA00023172"/>
    </source>
</evidence>
<reference evidence="13 14" key="1">
    <citation type="submission" date="2023-07" db="EMBL/GenBank/DDBJ databases">
        <title>Functional and genomic diversity of the sorghum phyllosphere microbiome.</title>
        <authorList>
            <person name="Shade A."/>
        </authorList>
    </citation>
    <scope>NUCLEOTIDE SEQUENCE [LARGE SCALE GENOMIC DNA]</scope>
    <source>
        <strain evidence="13 14">SORGH_AS_0892</strain>
    </source>
</reference>
<feature type="active site" evidence="10">
    <location>
        <position position="185"/>
    </location>
</feature>
<evidence type="ECO:0000313" key="14">
    <source>
        <dbReference type="Proteomes" id="UP001244640"/>
    </source>
</evidence>
<dbReference type="EMBL" id="JAUTBA010000001">
    <property type="protein sequence ID" value="MDQ1151393.1"/>
    <property type="molecule type" value="Genomic_DNA"/>
</dbReference>
<evidence type="ECO:0000256" key="5">
    <source>
        <dbReference type="ARBA" id="ARBA00022829"/>
    </source>
</evidence>
<comment type="subcellular location">
    <subcellularLocation>
        <location evidence="1 10">Cytoplasm</location>
    </subcellularLocation>
</comment>
<keyword evidence="4 10" id="KW-0132">Cell division</keyword>
<keyword evidence="7 10" id="KW-0238">DNA-binding</keyword>
<feature type="active site" description="O-(3'-phospho-DNA)-tyrosine intermediate" evidence="10">
    <location>
        <position position="316"/>
    </location>
</feature>
<dbReference type="SUPFAM" id="SSF56349">
    <property type="entry name" value="DNA breaking-rejoining enzymes"/>
    <property type="match status" value="1"/>
</dbReference>
<dbReference type="InterPro" id="IPR013762">
    <property type="entry name" value="Integrase-like_cat_sf"/>
</dbReference>
<comment type="subunit">
    <text evidence="10">Forms a cyclic heterotetrameric complex composed of two molecules of XerC and two molecules of XerD.</text>
</comment>
<dbReference type="CDD" id="cd00798">
    <property type="entry name" value="INT_XerDC_C"/>
    <property type="match status" value="1"/>
</dbReference>
<organism evidence="13 14">
    <name type="scientific">Sphingobacterium zeae</name>
    <dbReference type="NCBI Taxonomy" id="1776859"/>
    <lineage>
        <taxon>Bacteria</taxon>
        <taxon>Pseudomonadati</taxon>
        <taxon>Bacteroidota</taxon>
        <taxon>Sphingobacteriia</taxon>
        <taxon>Sphingobacteriales</taxon>
        <taxon>Sphingobacteriaceae</taxon>
        <taxon>Sphingobacterium</taxon>
    </lineage>
</organism>
<evidence type="ECO:0000259" key="11">
    <source>
        <dbReference type="PROSITE" id="PS51898"/>
    </source>
</evidence>
<keyword evidence="9 10" id="KW-0131">Cell cycle</keyword>
<feature type="domain" description="Core-binding (CB)" evidence="12">
    <location>
        <begin position="42"/>
        <end position="124"/>
    </location>
</feature>
<feature type="domain" description="Tyr recombinase" evidence="11">
    <location>
        <begin position="145"/>
        <end position="329"/>
    </location>
</feature>
<evidence type="ECO:0000256" key="2">
    <source>
        <dbReference type="ARBA" id="ARBA00010450"/>
    </source>
</evidence>
<evidence type="ECO:0000256" key="9">
    <source>
        <dbReference type="ARBA" id="ARBA00023306"/>
    </source>
</evidence>
<evidence type="ECO:0000256" key="3">
    <source>
        <dbReference type="ARBA" id="ARBA00022490"/>
    </source>
</evidence>
<dbReference type="Gene3D" id="1.10.443.10">
    <property type="entry name" value="Intergrase catalytic core"/>
    <property type="match status" value="1"/>
</dbReference>
<keyword evidence="6 10" id="KW-0229">DNA integration</keyword>
<dbReference type="Pfam" id="PF00589">
    <property type="entry name" value="Phage_integrase"/>
    <property type="match status" value="1"/>
</dbReference>
<dbReference type="PANTHER" id="PTHR30349">
    <property type="entry name" value="PHAGE INTEGRASE-RELATED"/>
    <property type="match status" value="1"/>
</dbReference>
<dbReference type="NCBIfam" id="TIGR02225">
    <property type="entry name" value="recomb_XerD"/>
    <property type="match status" value="1"/>
</dbReference>
<proteinExistence type="inferred from homology"/>
<evidence type="ECO:0000259" key="12">
    <source>
        <dbReference type="PROSITE" id="PS51900"/>
    </source>
</evidence>
<sequence length="335" mass="38582">MPLPLLLDVVHAVETVLKILNIFQKERQLIVILLQMDFRNWNVIKKQFEQFLKFERGLSANSIDAYLNDVSKFQIYCEDNQLVLNTIARKNIQEFLVWLQQFNVSPFTQSRLISGLKTFFSFLMIEHEFSNNPTDLIQAPRLARKLPSVLSIQEVDQLISAIDLSSSEGQRNKTIIEILYGCGLRVSELITLKLSNLFLDVEFIKVEGKGSKERLIPIGQHAIKHLRIYLETIRPHIKIKPGNEDILFLNRRGAALSRVMIFLIIKELALKTGLQKNISPHTFRHSFASHLVEGGADLRAVQDMLGHESITTTEIYTHIDRDYLHSVITQYHPRS</sequence>
<dbReference type="Gene3D" id="1.10.150.130">
    <property type="match status" value="1"/>
</dbReference>
<dbReference type="PROSITE" id="PS51898">
    <property type="entry name" value="TYR_RECOMBINASE"/>
    <property type="match status" value="1"/>
</dbReference>
<keyword evidence="5 10" id="KW-0159">Chromosome partition</keyword>
<feature type="active site" evidence="10">
    <location>
        <position position="209"/>
    </location>
</feature>
<name>A0ABU0U969_9SPHI</name>
<dbReference type="PROSITE" id="PS51900">
    <property type="entry name" value="CB"/>
    <property type="match status" value="1"/>
</dbReference>
<dbReference type="InterPro" id="IPR023009">
    <property type="entry name" value="Tyrosine_recombinase_XerC/XerD"/>
</dbReference>
<gene>
    <name evidence="10" type="primary">xerC</name>
    <name evidence="13" type="ORF">QE382_003377</name>
</gene>
<evidence type="ECO:0000256" key="1">
    <source>
        <dbReference type="ARBA" id="ARBA00004496"/>
    </source>
</evidence>
<feature type="active site" evidence="10">
    <location>
        <position position="307"/>
    </location>
</feature>
<dbReference type="InterPro" id="IPR050090">
    <property type="entry name" value="Tyrosine_recombinase_XerCD"/>
</dbReference>
<dbReference type="InterPro" id="IPR044068">
    <property type="entry name" value="CB"/>
</dbReference>
<evidence type="ECO:0000256" key="7">
    <source>
        <dbReference type="ARBA" id="ARBA00023125"/>
    </source>
</evidence>
<dbReference type="InterPro" id="IPR011010">
    <property type="entry name" value="DNA_brk_join_enz"/>
</dbReference>